<evidence type="ECO:0000256" key="1">
    <source>
        <dbReference type="SAM" id="SignalP"/>
    </source>
</evidence>
<name>I3EBC3_BACMM</name>
<organism evidence="4 5">
    <name type="scientific">Bacillus methanolicus (strain MGA3 / ATCC 53907)</name>
    <dbReference type="NCBI Taxonomy" id="796606"/>
    <lineage>
        <taxon>Bacteria</taxon>
        <taxon>Bacillati</taxon>
        <taxon>Bacillota</taxon>
        <taxon>Bacilli</taxon>
        <taxon>Bacillales</taxon>
        <taxon>Bacillaceae</taxon>
        <taxon>Bacillus</taxon>
    </lineage>
</organism>
<evidence type="ECO:0008006" key="6">
    <source>
        <dbReference type="Google" id="ProtNLM"/>
    </source>
</evidence>
<dbReference type="Proteomes" id="UP000027602">
    <property type="component" value="Chromosome"/>
</dbReference>
<dbReference type="STRING" id="796606.BMMGA3_15605"/>
<dbReference type="AlphaFoldDB" id="I3EBC3"/>
<gene>
    <name evidence="4" type="ORF">BMMGA3_15605</name>
</gene>
<keyword evidence="5" id="KW-1185">Reference proteome</keyword>
<evidence type="ECO:0000259" key="2">
    <source>
        <dbReference type="Pfam" id="PF11738"/>
    </source>
</evidence>
<dbReference type="InterPro" id="IPR021729">
    <property type="entry name" value="DUF3298"/>
</dbReference>
<sequence>MKKWIFGAAVCFALMFSSFFPHEASAKVIWDGMELKKGQIGKVTILKQTELYQLNGTEKTILKKLKPGEVYRIYQFLPGKLGLGGGKFIDRDNRIKYQTPSKEKIQALGVKITKHRYQNTFDYPQVTGLISKSAQDKINETIKKHVRASYNAMIELEEQEKEDRENYYDPDTDYEFWYDYDYSMSYEIKYNENNLLSILIYDYSYTGGVHGLTSVTSYNFNVLTGQQLKLGNVAKSQTALNKIKKYAITDLTNRANRGEMIFKEYLHDMKINNERPFYFTSNGIVIKFFEYEVAAYAAGMPEVKVPYSVFK</sequence>
<dbReference type="Gene3D" id="3.30.565.40">
    <property type="entry name" value="Fervidobacterium nodosum Rt17-B1 like"/>
    <property type="match status" value="1"/>
</dbReference>
<dbReference type="EMBL" id="CP007739">
    <property type="protein sequence ID" value="AIE61474.1"/>
    <property type="molecule type" value="Genomic_DNA"/>
</dbReference>
<dbReference type="Gene3D" id="3.90.640.20">
    <property type="entry name" value="Heat-shock cognate protein, ATPase"/>
    <property type="match status" value="1"/>
</dbReference>
<proteinExistence type="predicted"/>
<feature type="signal peptide" evidence="1">
    <location>
        <begin position="1"/>
        <end position="26"/>
    </location>
</feature>
<feature type="domain" description="Deacetylase PdaC" evidence="3">
    <location>
        <begin position="117"/>
        <end position="213"/>
    </location>
</feature>
<evidence type="ECO:0000313" key="5">
    <source>
        <dbReference type="Proteomes" id="UP000027602"/>
    </source>
</evidence>
<dbReference type="Pfam" id="PF13739">
    <property type="entry name" value="PdaC"/>
    <property type="match status" value="1"/>
</dbReference>
<evidence type="ECO:0000259" key="3">
    <source>
        <dbReference type="Pfam" id="PF13739"/>
    </source>
</evidence>
<dbReference type="eggNOG" id="COG5513">
    <property type="taxonomic scope" value="Bacteria"/>
</dbReference>
<dbReference type="Pfam" id="PF11738">
    <property type="entry name" value="DUF3298"/>
    <property type="match status" value="1"/>
</dbReference>
<dbReference type="InterPro" id="IPR025303">
    <property type="entry name" value="PdaC"/>
</dbReference>
<accession>I3EBC3</accession>
<dbReference type="RefSeq" id="WP_003346670.1">
    <property type="nucleotide sequence ID" value="NZ_ADWW01000001.1"/>
</dbReference>
<dbReference type="KEGG" id="bmet:BMMGA3_15605"/>
<evidence type="ECO:0000313" key="4">
    <source>
        <dbReference type="EMBL" id="AIE61474.1"/>
    </source>
</evidence>
<protein>
    <recommendedName>
        <fullName evidence="6">DUF3298 domain-containing protein</fullName>
    </recommendedName>
</protein>
<reference evidence="4 5" key="1">
    <citation type="journal article" date="2015" name="BMC Genomics">
        <title>Transcriptome analysis of thermophilic methylotrophic Bacillus methanolicus MGA3 using RNA-sequencing provides detailed insights into its previously uncharted transcriptional landscape.</title>
        <authorList>
            <person name="Irla M."/>
            <person name="Neshat A."/>
            <person name="Brautaset T."/>
            <person name="Ruckert C."/>
            <person name="Kalinowski J."/>
            <person name="Wendisch V.F."/>
        </authorList>
    </citation>
    <scope>NUCLEOTIDE SEQUENCE [LARGE SCALE GENOMIC DNA]</scope>
    <source>
        <strain evidence="5">MGA3 / ATCC 53907</strain>
    </source>
</reference>
<dbReference type="HOGENOM" id="CLU_893258_0_0_9"/>
<feature type="chain" id="PRO_5003670343" description="DUF3298 domain-containing protein" evidence="1">
    <location>
        <begin position="27"/>
        <end position="311"/>
    </location>
</feature>
<feature type="domain" description="DUF3298" evidence="2">
    <location>
        <begin position="238"/>
        <end position="308"/>
    </location>
</feature>
<keyword evidence="1" id="KW-0732">Signal</keyword>
<dbReference type="InterPro" id="IPR037126">
    <property type="entry name" value="PdaC/RsiV-like_sf"/>
</dbReference>